<dbReference type="InterPro" id="IPR044861">
    <property type="entry name" value="IPNS-like_FE2OG_OXY"/>
</dbReference>
<dbReference type="Proteomes" id="UP000501690">
    <property type="component" value="Linkage Group LG2"/>
</dbReference>
<feature type="domain" description="Fe2OG dioxygenase" evidence="5">
    <location>
        <begin position="197"/>
        <end position="298"/>
    </location>
</feature>
<keyword evidence="3" id="KW-0560">Oxidoreductase</keyword>
<dbReference type="AlphaFoldDB" id="A0A4D6L3U0"/>
<name>A0A4D6L3U0_VIGUN</name>
<feature type="domain" description="Fe2OG dioxygenase" evidence="5">
    <location>
        <begin position="527"/>
        <end position="619"/>
    </location>
</feature>
<organism evidence="6 7">
    <name type="scientific">Vigna unguiculata</name>
    <name type="common">Cowpea</name>
    <dbReference type="NCBI Taxonomy" id="3917"/>
    <lineage>
        <taxon>Eukaryota</taxon>
        <taxon>Viridiplantae</taxon>
        <taxon>Streptophyta</taxon>
        <taxon>Embryophyta</taxon>
        <taxon>Tracheophyta</taxon>
        <taxon>Spermatophyta</taxon>
        <taxon>Magnoliopsida</taxon>
        <taxon>eudicotyledons</taxon>
        <taxon>Gunneridae</taxon>
        <taxon>Pentapetalae</taxon>
        <taxon>rosids</taxon>
        <taxon>fabids</taxon>
        <taxon>Fabales</taxon>
        <taxon>Fabaceae</taxon>
        <taxon>Papilionoideae</taxon>
        <taxon>50 kb inversion clade</taxon>
        <taxon>NPAAA clade</taxon>
        <taxon>indigoferoid/millettioid clade</taxon>
        <taxon>Phaseoleae</taxon>
        <taxon>Vigna</taxon>
    </lineage>
</organism>
<dbReference type="InterPro" id="IPR026992">
    <property type="entry name" value="DIOX_N"/>
</dbReference>
<dbReference type="EMBL" id="CP039346">
    <property type="protein sequence ID" value="QCD83138.1"/>
    <property type="molecule type" value="Genomic_DNA"/>
</dbReference>
<evidence type="ECO:0000256" key="4">
    <source>
        <dbReference type="ARBA" id="ARBA00023004"/>
    </source>
</evidence>
<keyword evidence="4" id="KW-0408">Iron</keyword>
<dbReference type="PANTHER" id="PTHR10209">
    <property type="entry name" value="OXIDOREDUCTASE, 2OG-FE II OXYGENASE FAMILY PROTEIN"/>
    <property type="match status" value="1"/>
</dbReference>
<keyword evidence="2" id="KW-0479">Metal-binding</keyword>
<dbReference type="Pfam" id="PF14226">
    <property type="entry name" value="DIOX_N"/>
    <property type="match status" value="2"/>
</dbReference>
<comment type="similarity">
    <text evidence="1">Belongs to the iron/ascorbate-dependent oxidoreductase family.</text>
</comment>
<accession>A0A4D6L3U0</accession>
<dbReference type="Gene3D" id="2.60.120.330">
    <property type="entry name" value="B-lactam Antibiotic, Isopenicillin N Synthase, Chain"/>
    <property type="match status" value="3"/>
</dbReference>
<dbReference type="SUPFAM" id="SSF51197">
    <property type="entry name" value="Clavaminate synthase-like"/>
    <property type="match status" value="3"/>
</dbReference>
<evidence type="ECO:0000256" key="1">
    <source>
        <dbReference type="ARBA" id="ARBA00008056"/>
    </source>
</evidence>
<reference evidence="6 7" key="1">
    <citation type="submission" date="2019-04" db="EMBL/GenBank/DDBJ databases">
        <title>An improved genome assembly and genetic linkage map for asparagus bean, Vigna unguiculata ssp. sesquipedialis.</title>
        <authorList>
            <person name="Xia Q."/>
            <person name="Zhang R."/>
            <person name="Dong Y."/>
        </authorList>
    </citation>
    <scope>NUCLEOTIDE SEQUENCE [LARGE SCALE GENOMIC DNA]</scope>
    <source>
        <tissue evidence="6">Leaf</tissue>
    </source>
</reference>
<evidence type="ECO:0000256" key="3">
    <source>
        <dbReference type="ARBA" id="ARBA00023002"/>
    </source>
</evidence>
<dbReference type="PROSITE" id="PS51471">
    <property type="entry name" value="FE2OG_OXY"/>
    <property type="match status" value="3"/>
</dbReference>
<dbReference type="PANTHER" id="PTHR10209:SF885">
    <property type="entry name" value="2OG-FE(II) OXYGENASE FAMILY, PUTATIVE (AFU_ORTHOLOGUE AFUA_2G00750)-RELATED"/>
    <property type="match status" value="1"/>
</dbReference>
<evidence type="ECO:0000313" key="6">
    <source>
        <dbReference type="EMBL" id="QCD83138.1"/>
    </source>
</evidence>
<protein>
    <submittedName>
        <fullName evidence="6">Isopenicillin N synthase-like</fullName>
    </submittedName>
</protein>
<sequence length="888" mass="103613">MGEVDPAFIQDPQHRPKLNTIQAEEIPVIDLSPITHDSVSDPSSIEGLVKEIGSACKEWGFFQVINHGVPITLRQNIEQGSRMFFGQTLEEKRKVRRNEFSPYGYYDTEHTKNVRDWKEVFDFQVKDPTFIPVTSDEHDDRITHWTNQSPQYPPNFRDIIEEYIEEMEKLSFRLMELIALSLGLEAKRFEEFFMKDQTSFIRLNHYPPCPCPHLALGVGRHKDAGALTLLAQDEVGGLQVKRKADQEWVRVKPTPDAYIINVGDIIQVWSNDLYESVEHRVMVNSEKERFSIPFFFFPAHDTEVKPLEELTDEKNPPKYRPYKWGKATTIMGEVDPAFIQDLEHRPKLHTLQTQNIPVIDLSPITNHAVSDPSSIEGLVKEIGSACKEWGFFQVINHGVPITLRQNIEQGSRMFFGQTLEEKRKVRRDEKSAVGYYDTEHTKNVRDWKEVFDFLAKDPTLVPLSADEHDDRLTQWTNTSPPYPPNFRDIIQEYVEEMEKLSFKLMELIALSLGLEAKRFEEYFMKDQTSFIRFNHYPPCPNPHLALGVGRHKDPGALTILGQDEVEGLEVKHKAYEEWIRIKPIPNAYIINLGDIVQVINHKVPLDKRQRIEEAARKFFSLDLEEKLKVRRDAVNVLGYFEAEHTKNVRDWKEIYDFNVQEPTFIPPLLPHDDEQSFQFQWDNRWPHNPPDFKEACKEYAQEVEKLAYKLMELVALSLGLEANRFRRYFTHNTSNIRLNYYPPCPYPHLALGLGHHKDTGVLTVLAQDEVGGLEVRRKSDGEWIRVKPIFNSFIINVGDMIQIWSNDAYESVEHRVVVNSEKDRFSVPFFLKPALYTDVMPFEELLDDKNPPKYRSLNWGKFRTARMRSNFSKSNVENLQIYHFKFSK</sequence>
<dbReference type="InterPro" id="IPR027443">
    <property type="entry name" value="IPNS-like_sf"/>
</dbReference>
<dbReference type="FunFam" id="2.60.120.330:FF:000012">
    <property type="entry name" value="Gibberellin 20 oxidase 1"/>
    <property type="match status" value="3"/>
</dbReference>
<dbReference type="InterPro" id="IPR005123">
    <property type="entry name" value="Oxoglu/Fe-dep_dioxygenase_dom"/>
</dbReference>
<evidence type="ECO:0000256" key="2">
    <source>
        <dbReference type="ARBA" id="ARBA00022723"/>
    </source>
</evidence>
<dbReference type="PRINTS" id="PR00682">
    <property type="entry name" value="IPNSYNTHASE"/>
</dbReference>
<proteinExistence type="inferred from homology"/>
<evidence type="ECO:0000259" key="5">
    <source>
        <dbReference type="PROSITE" id="PS51471"/>
    </source>
</evidence>
<dbReference type="GO" id="GO:0051213">
    <property type="term" value="F:dioxygenase activity"/>
    <property type="evidence" value="ECO:0007669"/>
    <property type="project" value="UniProtKB-ARBA"/>
</dbReference>
<dbReference type="GO" id="GO:0046872">
    <property type="term" value="F:metal ion binding"/>
    <property type="evidence" value="ECO:0007669"/>
    <property type="project" value="UniProtKB-KW"/>
</dbReference>
<gene>
    <name evidence="6" type="ORF">DEO72_LG2g3481</name>
</gene>
<evidence type="ECO:0000313" key="7">
    <source>
        <dbReference type="Proteomes" id="UP000501690"/>
    </source>
</evidence>
<dbReference type="Pfam" id="PF03171">
    <property type="entry name" value="2OG-FeII_Oxy"/>
    <property type="match status" value="3"/>
</dbReference>
<keyword evidence="7" id="KW-1185">Reference proteome</keyword>
<feature type="domain" description="Fe2OG dioxygenase" evidence="5">
    <location>
        <begin position="730"/>
        <end position="833"/>
    </location>
</feature>